<reference evidence="1" key="1">
    <citation type="submission" date="2023-06" db="EMBL/GenBank/DDBJ databases">
        <authorList>
            <consortium name="Lawrence Berkeley National Laboratory"/>
            <person name="Ahrendt S."/>
            <person name="Sahu N."/>
            <person name="Indic B."/>
            <person name="Wong-Bajracharya J."/>
            <person name="Merenyi Z."/>
            <person name="Ke H.-M."/>
            <person name="Monk M."/>
            <person name="Kocsube S."/>
            <person name="Drula E."/>
            <person name="Lipzen A."/>
            <person name="Balint B."/>
            <person name="Henrissat B."/>
            <person name="Andreopoulos B."/>
            <person name="Martin F.M."/>
            <person name="Harder C.B."/>
            <person name="Rigling D."/>
            <person name="Ford K.L."/>
            <person name="Foster G.D."/>
            <person name="Pangilinan J."/>
            <person name="Papanicolaou A."/>
            <person name="Barry K."/>
            <person name="LaButti K."/>
            <person name="Viragh M."/>
            <person name="Koriabine M."/>
            <person name="Yan M."/>
            <person name="Riley R."/>
            <person name="Champramary S."/>
            <person name="Plett K.L."/>
            <person name="Tsai I.J."/>
            <person name="Slot J."/>
            <person name="Sipos G."/>
            <person name="Plett J."/>
            <person name="Nagy L.G."/>
            <person name="Grigoriev I.V."/>
        </authorList>
    </citation>
    <scope>NUCLEOTIDE SEQUENCE</scope>
    <source>
        <strain evidence="1">FPL87.14</strain>
    </source>
</reference>
<evidence type="ECO:0000313" key="1">
    <source>
        <dbReference type="EMBL" id="KAK0445582.1"/>
    </source>
</evidence>
<keyword evidence="2" id="KW-1185">Reference proteome</keyword>
<protein>
    <submittedName>
        <fullName evidence="1">Uncharacterized protein</fullName>
    </submittedName>
</protein>
<evidence type="ECO:0000313" key="2">
    <source>
        <dbReference type="Proteomes" id="UP001175226"/>
    </source>
</evidence>
<proteinExistence type="predicted"/>
<accession>A0AA39JMP1</accession>
<sequence length="71" mass="7723">MTSMAEFGCFGFLLGASIDWSYKLSYAIVFDLVGCAMSTPYAMLPTRRLSTTAAPLAFCLRPTVVCLLHPP</sequence>
<dbReference type="AlphaFoldDB" id="A0AA39JMP1"/>
<dbReference type="Proteomes" id="UP001175226">
    <property type="component" value="Unassembled WGS sequence"/>
</dbReference>
<comment type="caution">
    <text evidence="1">The sequence shown here is derived from an EMBL/GenBank/DDBJ whole genome shotgun (WGS) entry which is preliminary data.</text>
</comment>
<organism evidence="1 2">
    <name type="scientific">Armillaria borealis</name>
    <dbReference type="NCBI Taxonomy" id="47425"/>
    <lineage>
        <taxon>Eukaryota</taxon>
        <taxon>Fungi</taxon>
        <taxon>Dikarya</taxon>
        <taxon>Basidiomycota</taxon>
        <taxon>Agaricomycotina</taxon>
        <taxon>Agaricomycetes</taxon>
        <taxon>Agaricomycetidae</taxon>
        <taxon>Agaricales</taxon>
        <taxon>Marasmiineae</taxon>
        <taxon>Physalacriaceae</taxon>
        <taxon>Armillaria</taxon>
    </lineage>
</organism>
<name>A0AA39JMP1_9AGAR</name>
<dbReference type="EMBL" id="JAUEPT010000016">
    <property type="protein sequence ID" value="KAK0445582.1"/>
    <property type="molecule type" value="Genomic_DNA"/>
</dbReference>
<gene>
    <name evidence="1" type="ORF">EV421DRAFT_331312</name>
</gene>